<dbReference type="STRING" id="560819.SAMN05428998_1548"/>
<keyword evidence="6" id="KW-0699">rRNA-binding</keyword>
<dbReference type="SUPFAM" id="SSF160369">
    <property type="entry name" value="Ribosomal protein L10-like"/>
    <property type="match status" value="1"/>
</dbReference>
<dbReference type="GO" id="GO:0070180">
    <property type="term" value="F:large ribosomal subunit rRNA binding"/>
    <property type="evidence" value="ECO:0007669"/>
    <property type="project" value="UniProtKB-UniRule"/>
</dbReference>
<evidence type="ECO:0000256" key="2">
    <source>
        <dbReference type="ARBA" id="ARBA00008889"/>
    </source>
</evidence>
<organism evidence="7 8">
    <name type="scientific">Tistlia consotensis USBA 355</name>
    <dbReference type="NCBI Taxonomy" id="560819"/>
    <lineage>
        <taxon>Bacteria</taxon>
        <taxon>Pseudomonadati</taxon>
        <taxon>Pseudomonadota</taxon>
        <taxon>Alphaproteobacteria</taxon>
        <taxon>Rhodospirillales</taxon>
        <taxon>Rhodovibrionaceae</taxon>
        <taxon>Tistlia</taxon>
    </lineage>
</organism>
<dbReference type="EMBL" id="FWZX01000054">
    <property type="protein sequence ID" value="SMF84260.1"/>
    <property type="molecule type" value="Genomic_DNA"/>
</dbReference>
<evidence type="ECO:0000256" key="6">
    <source>
        <dbReference type="HAMAP-Rule" id="MF_00362"/>
    </source>
</evidence>
<dbReference type="CDD" id="cd05797">
    <property type="entry name" value="Ribosomal_L10"/>
    <property type="match status" value="1"/>
</dbReference>
<name>A0A1Y6CXL3_9PROT</name>
<protein>
    <recommendedName>
        <fullName evidence="5 6">Large ribosomal subunit protein uL10</fullName>
    </recommendedName>
</protein>
<comment type="function">
    <text evidence="1 6">Forms part of the ribosomal stalk, playing a central role in the interaction of the ribosome with GTP-bound translation factors.</text>
</comment>
<keyword evidence="4 6" id="KW-0687">Ribonucleoprotein</keyword>
<evidence type="ECO:0000256" key="5">
    <source>
        <dbReference type="ARBA" id="ARBA00035202"/>
    </source>
</evidence>
<sequence length="177" mass="18297">MERTSVDRAAKEELVAELNARFAASTAVIVTHQKGLTVAESQALRGAARKAGASYKVTKNRLAKLALKGTKFEGLADLLTGPTALATSEDPVAAAKVCFEFAKKNEKLIIVGGALGGQLLDAKGVESLANLPSLDELRGKIVGLIQAPATKVAGVLQAPAGQLARVFSAYATKNEAA</sequence>
<dbReference type="Gene3D" id="6.10.250.290">
    <property type="match status" value="1"/>
</dbReference>
<dbReference type="NCBIfam" id="NF000955">
    <property type="entry name" value="PRK00099.1-1"/>
    <property type="match status" value="1"/>
</dbReference>
<keyword evidence="8" id="KW-1185">Reference proteome</keyword>
<keyword evidence="6" id="KW-0694">RNA-binding</keyword>
<dbReference type="Gene3D" id="3.30.70.1730">
    <property type="match status" value="1"/>
</dbReference>
<dbReference type="InterPro" id="IPR043141">
    <property type="entry name" value="Ribosomal_uL10-like_sf"/>
</dbReference>
<evidence type="ECO:0000313" key="8">
    <source>
        <dbReference type="Proteomes" id="UP000192917"/>
    </source>
</evidence>
<dbReference type="InterPro" id="IPR047865">
    <property type="entry name" value="Ribosomal_uL10_bac_type"/>
</dbReference>
<keyword evidence="3 6" id="KW-0689">Ribosomal protein</keyword>
<dbReference type="PROSITE" id="PS01109">
    <property type="entry name" value="RIBOSOMAL_L10"/>
    <property type="match status" value="1"/>
</dbReference>
<comment type="similarity">
    <text evidence="2 6">Belongs to the universal ribosomal protein uL10 family.</text>
</comment>
<comment type="subunit">
    <text evidence="6">Part of the ribosomal stalk of the 50S ribosomal subunit. The N-terminus interacts with L11 and the large rRNA to form the base of the stalk. The C-terminus forms an elongated spine to which L12 dimers bind in a sequential fashion forming a multimeric L10(L12)X complex.</text>
</comment>
<dbReference type="Pfam" id="PF00466">
    <property type="entry name" value="Ribosomal_L10"/>
    <property type="match status" value="1"/>
</dbReference>
<gene>
    <name evidence="6" type="primary">rplJ</name>
    <name evidence="7" type="ORF">SAMN05428998_1548</name>
</gene>
<evidence type="ECO:0000313" key="7">
    <source>
        <dbReference type="EMBL" id="SMF84260.1"/>
    </source>
</evidence>
<dbReference type="GO" id="GO:0003735">
    <property type="term" value="F:structural constituent of ribosome"/>
    <property type="evidence" value="ECO:0007669"/>
    <property type="project" value="InterPro"/>
</dbReference>
<dbReference type="GO" id="GO:0015934">
    <property type="term" value="C:large ribosomal subunit"/>
    <property type="evidence" value="ECO:0007669"/>
    <property type="project" value="InterPro"/>
</dbReference>
<dbReference type="InterPro" id="IPR002363">
    <property type="entry name" value="Ribosomal_uL10_CS_bac"/>
</dbReference>
<dbReference type="InterPro" id="IPR001790">
    <property type="entry name" value="Ribosomal_uL10"/>
</dbReference>
<evidence type="ECO:0000256" key="1">
    <source>
        <dbReference type="ARBA" id="ARBA00002633"/>
    </source>
</evidence>
<reference evidence="7 8" key="1">
    <citation type="submission" date="2017-04" db="EMBL/GenBank/DDBJ databases">
        <authorList>
            <person name="Afonso C.L."/>
            <person name="Miller P.J."/>
            <person name="Scott M.A."/>
            <person name="Spackman E."/>
            <person name="Goraichik I."/>
            <person name="Dimitrov K.M."/>
            <person name="Suarez D.L."/>
            <person name="Swayne D.E."/>
        </authorList>
    </citation>
    <scope>NUCLEOTIDE SEQUENCE [LARGE SCALE GENOMIC DNA]</scope>
    <source>
        <strain evidence="7 8">USBA 355</strain>
    </source>
</reference>
<evidence type="ECO:0000256" key="4">
    <source>
        <dbReference type="ARBA" id="ARBA00023274"/>
    </source>
</evidence>
<dbReference type="HAMAP" id="MF_00362">
    <property type="entry name" value="Ribosomal_uL10"/>
    <property type="match status" value="1"/>
</dbReference>
<dbReference type="InterPro" id="IPR022973">
    <property type="entry name" value="Ribosomal_uL10_bac"/>
</dbReference>
<accession>A0A1Y6CXL3</accession>
<dbReference type="GO" id="GO:0006412">
    <property type="term" value="P:translation"/>
    <property type="evidence" value="ECO:0007669"/>
    <property type="project" value="UniProtKB-UniRule"/>
</dbReference>
<dbReference type="Proteomes" id="UP000192917">
    <property type="component" value="Unassembled WGS sequence"/>
</dbReference>
<dbReference type="AlphaFoldDB" id="A0A1Y6CXL3"/>
<dbReference type="PANTHER" id="PTHR11560">
    <property type="entry name" value="39S RIBOSOMAL PROTEIN L10, MITOCHONDRIAL"/>
    <property type="match status" value="1"/>
</dbReference>
<evidence type="ECO:0000256" key="3">
    <source>
        <dbReference type="ARBA" id="ARBA00022980"/>
    </source>
</evidence>
<proteinExistence type="inferred from homology"/>